<gene>
    <name evidence="2" type="ORF">A5640_21985</name>
</gene>
<protein>
    <recommendedName>
        <fullName evidence="4">DUF5134 domain-containing protein</fullName>
    </recommendedName>
</protein>
<evidence type="ECO:0008006" key="4">
    <source>
        <dbReference type="Google" id="ProtNLM"/>
    </source>
</evidence>
<feature type="transmembrane region" description="Helical" evidence="1">
    <location>
        <begin position="89"/>
        <end position="108"/>
    </location>
</feature>
<dbReference type="EMBL" id="LZLM01000115">
    <property type="protein sequence ID" value="OBJ82002.1"/>
    <property type="molecule type" value="Genomic_DNA"/>
</dbReference>
<accession>A0A1A3KA56</accession>
<name>A0A1A3KA56_MYCAS</name>
<feature type="transmembrane region" description="Helical" evidence="1">
    <location>
        <begin position="34"/>
        <end position="53"/>
    </location>
</feature>
<keyword evidence="1" id="KW-0472">Membrane</keyword>
<evidence type="ECO:0000313" key="2">
    <source>
        <dbReference type="EMBL" id="OBJ82002.1"/>
    </source>
</evidence>
<keyword evidence="1" id="KW-0812">Transmembrane</keyword>
<dbReference type="InterPro" id="IPR033458">
    <property type="entry name" value="DUF5134"/>
</dbReference>
<dbReference type="AlphaFoldDB" id="A0A1A3KA56"/>
<feature type="transmembrane region" description="Helical" evidence="1">
    <location>
        <begin position="167"/>
        <end position="185"/>
    </location>
</feature>
<organism evidence="2 3">
    <name type="scientific">Mycobacterium asiaticum</name>
    <dbReference type="NCBI Taxonomy" id="1790"/>
    <lineage>
        <taxon>Bacteria</taxon>
        <taxon>Bacillati</taxon>
        <taxon>Actinomycetota</taxon>
        <taxon>Actinomycetes</taxon>
        <taxon>Mycobacteriales</taxon>
        <taxon>Mycobacteriaceae</taxon>
        <taxon>Mycobacterium</taxon>
    </lineage>
</organism>
<proteinExistence type="predicted"/>
<evidence type="ECO:0000313" key="3">
    <source>
        <dbReference type="Proteomes" id="UP000093925"/>
    </source>
</evidence>
<dbReference type="RefSeq" id="WP_065141410.1">
    <property type="nucleotide sequence ID" value="NZ_LZLM01000115.1"/>
</dbReference>
<dbReference type="Pfam" id="PF17197">
    <property type="entry name" value="DUF5134"/>
    <property type="match status" value="1"/>
</dbReference>
<sequence length="226" mass="25018">MIDDLPLRWAVTGLFLLSAVGFVLVVDRRSWTSVVSYGLHLTMAIAMAVMAWPQGLGLPPTPAEAFFLAAALWFVIMAVLATRMGGMRLLRGYHALKMLAMAWMYAVVHHQPLPEGLGAGHQHHHHHEMPPDQPMPDIEMTPDMTPGMTPAAAPADDWPGWVDVGNWGWTLLFVVAAAVWGYRYVAQRRVTRRRRSRRWRTTLGAALQAMMAAGTAIMFGALLLQG</sequence>
<feature type="transmembrane region" description="Helical" evidence="1">
    <location>
        <begin position="6"/>
        <end position="27"/>
    </location>
</feature>
<evidence type="ECO:0000256" key="1">
    <source>
        <dbReference type="SAM" id="Phobius"/>
    </source>
</evidence>
<dbReference type="Proteomes" id="UP000093925">
    <property type="component" value="Unassembled WGS sequence"/>
</dbReference>
<feature type="transmembrane region" description="Helical" evidence="1">
    <location>
        <begin position="205"/>
        <end position="224"/>
    </location>
</feature>
<comment type="caution">
    <text evidence="2">The sequence shown here is derived from an EMBL/GenBank/DDBJ whole genome shotgun (WGS) entry which is preliminary data.</text>
</comment>
<reference evidence="2 3" key="1">
    <citation type="submission" date="2016-06" db="EMBL/GenBank/DDBJ databases">
        <authorList>
            <person name="Kjaerup R.B."/>
            <person name="Dalgaard T.S."/>
            <person name="Juul-Madsen H.R."/>
        </authorList>
    </citation>
    <scope>NUCLEOTIDE SEQUENCE [LARGE SCALE GENOMIC DNA]</scope>
    <source>
        <strain evidence="2 3">1276495.2</strain>
    </source>
</reference>
<keyword evidence="1" id="KW-1133">Transmembrane helix</keyword>
<feature type="transmembrane region" description="Helical" evidence="1">
    <location>
        <begin position="65"/>
        <end position="82"/>
    </location>
</feature>